<dbReference type="Proteomes" id="UP000308365">
    <property type="component" value="Unassembled WGS sequence"/>
</dbReference>
<dbReference type="GO" id="GO:0045109">
    <property type="term" value="P:intermediate filament organization"/>
    <property type="evidence" value="ECO:0007669"/>
    <property type="project" value="TreeGrafter"/>
</dbReference>
<dbReference type="FunFam" id="1.20.5.170:FF:000004">
    <property type="entry name" value="Keratin, type II cytoskeletal 5"/>
    <property type="match status" value="1"/>
</dbReference>
<dbReference type="PROSITE" id="PS51842">
    <property type="entry name" value="IF_ROD_2"/>
    <property type="match status" value="2"/>
</dbReference>
<feature type="non-terminal residue" evidence="8">
    <location>
        <position position="1"/>
    </location>
</feature>
<dbReference type="GO" id="GO:0030280">
    <property type="term" value="F:structural constituent of skin epidermis"/>
    <property type="evidence" value="ECO:0007669"/>
    <property type="project" value="TreeGrafter"/>
</dbReference>
<evidence type="ECO:0000256" key="2">
    <source>
        <dbReference type="ARBA" id="ARBA00022754"/>
    </source>
</evidence>
<accession>A0A4U1FR65</accession>
<feature type="non-terminal residue" evidence="8">
    <location>
        <position position="766"/>
    </location>
</feature>
<evidence type="ECO:0000256" key="1">
    <source>
        <dbReference type="ARBA" id="ARBA00022744"/>
    </source>
</evidence>
<dbReference type="InterPro" id="IPR018039">
    <property type="entry name" value="IF_conserved"/>
</dbReference>
<dbReference type="Gene3D" id="1.20.5.1160">
    <property type="entry name" value="Vasodilator-stimulated phosphoprotein"/>
    <property type="match status" value="1"/>
</dbReference>
<evidence type="ECO:0000259" key="7">
    <source>
        <dbReference type="PROSITE" id="PS51842"/>
    </source>
</evidence>
<dbReference type="Pfam" id="PF00038">
    <property type="entry name" value="Filament"/>
    <property type="match status" value="2"/>
</dbReference>
<feature type="coiled-coil region" evidence="6">
    <location>
        <begin position="180"/>
        <end position="253"/>
    </location>
</feature>
<dbReference type="PROSITE" id="PS00226">
    <property type="entry name" value="IF_ROD_1"/>
    <property type="match status" value="1"/>
</dbReference>
<evidence type="ECO:0000256" key="5">
    <source>
        <dbReference type="RuleBase" id="RU000685"/>
    </source>
</evidence>
<dbReference type="SUPFAM" id="SSF64593">
    <property type="entry name" value="Intermediate filament protein, coiled coil region"/>
    <property type="match status" value="2"/>
</dbReference>
<reference evidence="9" key="1">
    <citation type="journal article" date="2019" name="IScience">
        <title>Narwhal Genome Reveals Long-Term Low Genetic Diversity despite Current Large Abundance Size.</title>
        <authorList>
            <person name="Westbury M.V."/>
            <person name="Petersen B."/>
            <person name="Garde E."/>
            <person name="Heide-Jorgensen M.P."/>
            <person name="Lorenzen E.D."/>
        </authorList>
    </citation>
    <scope>NUCLEOTIDE SEQUENCE [LARGE SCALE GENOMIC DNA]</scope>
</reference>
<gene>
    <name evidence="8" type="ORF">EI555_004522</name>
</gene>
<keyword evidence="2 5" id="KW-0403">Intermediate filament</keyword>
<evidence type="ECO:0000256" key="3">
    <source>
        <dbReference type="ARBA" id="ARBA00023054"/>
    </source>
</evidence>
<dbReference type="AlphaFoldDB" id="A0A4U1FR65"/>
<organism evidence="8 9">
    <name type="scientific">Monodon monoceros</name>
    <name type="common">Narwhal</name>
    <name type="synonym">Ceratodon monodon</name>
    <dbReference type="NCBI Taxonomy" id="40151"/>
    <lineage>
        <taxon>Eukaryota</taxon>
        <taxon>Metazoa</taxon>
        <taxon>Chordata</taxon>
        <taxon>Craniata</taxon>
        <taxon>Vertebrata</taxon>
        <taxon>Euteleostomi</taxon>
        <taxon>Mammalia</taxon>
        <taxon>Eutheria</taxon>
        <taxon>Laurasiatheria</taxon>
        <taxon>Artiodactyla</taxon>
        <taxon>Whippomorpha</taxon>
        <taxon>Cetacea</taxon>
        <taxon>Odontoceti</taxon>
        <taxon>Monodontidae</taxon>
        <taxon>Monodon</taxon>
    </lineage>
</organism>
<dbReference type="FunFam" id="1.20.5.1160:FF:000001">
    <property type="entry name" value="Keratin type II"/>
    <property type="match status" value="1"/>
</dbReference>
<dbReference type="InterPro" id="IPR032444">
    <property type="entry name" value="Keratin_2_head"/>
</dbReference>
<dbReference type="PRINTS" id="PR01276">
    <property type="entry name" value="TYPE2KERATIN"/>
</dbReference>
<feature type="domain" description="IF rod" evidence="7">
    <location>
        <begin position="524"/>
        <end position="766"/>
    </location>
</feature>
<dbReference type="Pfam" id="PF16208">
    <property type="entry name" value="Keratin_2_head"/>
    <property type="match status" value="1"/>
</dbReference>
<proteinExistence type="inferred from homology"/>
<dbReference type="GO" id="GO:0005615">
    <property type="term" value="C:extracellular space"/>
    <property type="evidence" value="ECO:0007669"/>
    <property type="project" value="TreeGrafter"/>
</dbReference>
<comment type="similarity">
    <text evidence="4 5">Belongs to the intermediate filament family.</text>
</comment>
<dbReference type="FunFam" id="1.20.5.500:FF:000001">
    <property type="entry name" value="Type II keratin 23"/>
    <property type="match status" value="1"/>
</dbReference>
<evidence type="ECO:0000313" key="8">
    <source>
        <dbReference type="EMBL" id="TKC52663.1"/>
    </source>
</evidence>
<keyword evidence="1" id="KW-0416">Keratin</keyword>
<feature type="coiled-coil region" evidence="6">
    <location>
        <begin position="52"/>
        <end position="100"/>
    </location>
</feature>
<comment type="caution">
    <text evidence="8">The sequence shown here is derived from an EMBL/GenBank/DDBJ whole genome shotgun (WGS) entry which is preliminary data.</text>
</comment>
<protein>
    <recommendedName>
        <fullName evidence="7">IF rod domain-containing protein</fullName>
    </recommendedName>
</protein>
<evidence type="ECO:0000256" key="6">
    <source>
        <dbReference type="SAM" id="Coils"/>
    </source>
</evidence>
<dbReference type="GO" id="GO:0031424">
    <property type="term" value="P:keratinization"/>
    <property type="evidence" value="ECO:0007669"/>
    <property type="project" value="TreeGrafter"/>
</dbReference>
<sequence length="766" mass="82727">YEEDEGHVPKVAPIPRPGHQKSIQELQKDSLFDFRKHDFQIHREKPKQQPPYEDEINKRMSAENEFVNLKKDVDVAYMSKVDLQANADALIDEINFLRALYEAELAQVQTHVSDTSVVLSMDNNRTLDLDSIIAEVKAQYEEIAHRSREEAESWYKCKYEELQNSACRYGDDLCNTKQEISEIKRMIQRLRSEIDHVKKQCTNLQSAIADAEQRGELALRDAKNKLVELENALQKAKQDMAQLLKDYQELMNVKLALDVEIATYRKLLEGCMGKALDKSTSPWYSPPPPVATAVLAVLAAVATAWAEAVATPASSGYGGAGGVGGAGSSGYGMGGGSGYSYGSGQSVGGGFSSGSGRAIRTMTSKSTVRSQSSSRRVFSAGSARVPGVGHSGFSSMPVCCSRGSGGLAGVGGGASFGSRSLYGMAGSKRISLGGGSCALGGGYGGRDGSSLGFGGGAGSGFGFGSGAGGGFGLGGGAGFGGGYGGSGFPLCPPGGIQEVTINQSLLTPLNLQIDPTIQQVKTEEREQIKTLNNRFASFIDKMWFLEQQNKGLDTKWTLLQQQGSKPMRLTLMPTTSTTSGVASRIHNSDTCRIWWRTSRTKEINKPATAPNEPVTLKKVSLAILGVPIPLLKAGRAHTWEEKILGRGCCMNEVELHTKINTLNDQIDHLCSYFEMERTLPCLFIGLFIFLLKSLSGWNVWELDLIDVSLEAEECSEMQSYSSDISAVLSVDNNHNLDLDSTIPEVKGLYGEIAQMRQAEAKSLHQT</sequence>
<dbReference type="InterPro" id="IPR039008">
    <property type="entry name" value="IF_rod_dom"/>
</dbReference>
<dbReference type="Gene3D" id="1.20.5.500">
    <property type="entry name" value="Single helix bin"/>
    <property type="match status" value="1"/>
</dbReference>
<dbReference type="PANTHER" id="PTHR45616:SF39">
    <property type="entry name" value="KERATIN, TYPE II CYTOSKELETAL 6A-RELATED"/>
    <property type="match status" value="1"/>
</dbReference>
<dbReference type="SMART" id="SM01391">
    <property type="entry name" value="Filament"/>
    <property type="match status" value="1"/>
</dbReference>
<dbReference type="InterPro" id="IPR003054">
    <property type="entry name" value="Keratin_II"/>
</dbReference>
<evidence type="ECO:0000256" key="4">
    <source>
        <dbReference type="ARBA" id="ARBA00061646"/>
    </source>
</evidence>
<feature type="domain" description="IF rod" evidence="7">
    <location>
        <begin position="1"/>
        <end position="275"/>
    </location>
</feature>
<dbReference type="Gene3D" id="1.20.5.170">
    <property type="match status" value="1"/>
</dbReference>
<dbReference type="GO" id="GO:0045095">
    <property type="term" value="C:keratin filament"/>
    <property type="evidence" value="ECO:0007669"/>
    <property type="project" value="InterPro"/>
</dbReference>
<keyword evidence="3 6" id="KW-0175">Coiled coil</keyword>
<dbReference type="PANTHER" id="PTHR45616">
    <property type="entry name" value="GATA-TYPE DOMAIN-CONTAINING PROTEIN"/>
    <property type="match status" value="1"/>
</dbReference>
<dbReference type="EMBL" id="RWIC01000023">
    <property type="protein sequence ID" value="TKC52663.1"/>
    <property type="molecule type" value="Genomic_DNA"/>
</dbReference>
<name>A0A4U1FR65_MONMO</name>
<evidence type="ECO:0000313" key="9">
    <source>
        <dbReference type="Proteomes" id="UP000308365"/>
    </source>
</evidence>